<organism evidence="2 3">
    <name type="scientific">Roseburia inulinivorans</name>
    <dbReference type="NCBI Taxonomy" id="360807"/>
    <lineage>
        <taxon>Bacteria</taxon>
        <taxon>Bacillati</taxon>
        <taxon>Bacillota</taxon>
        <taxon>Clostridia</taxon>
        <taxon>Lachnospirales</taxon>
        <taxon>Lachnospiraceae</taxon>
        <taxon>Roseburia</taxon>
    </lineage>
</organism>
<protein>
    <submittedName>
        <fullName evidence="2">Uncharacterized protein</fullName>
    </submittedName>
</protein>
<gene>
    <name evidence="2" type="ORF">ERS852444_00396</name>
</gene>
<dbReference type="AlphaFoldDB" id="A0A173RG20"/>
<dbReference type="RefSeq" id="WP_055167590.1">
    <property type="nucleotide sequence ID" value="NZ_CYXX01000002.1"/>
</dbReference>
<feature type="region of interest" description="Disordered" evidence="1">
    <location>
        <begin position="38"/>
        <end position="66"/>
    </location>
</feature>
<proteinExistence type="predicted"/>
<evidence type="ECO:0000313" key="3">
    <source>
        <dbReference type="Proteomes" id="UP000095453"/>
    </source>
</evidence>
<accession>A0A173RG20</accession>
<evidence type="ECO:0000256" key="1">
    <source>
        <dbReference type="SAM" id="MobiDB-lite"/>
    </source>
</evidence>
<sequence length="66" mass="7493">MKKVINYILSLFFLGIVSFSHLPYMVSVEETESFSTEIISEKTSMESSDSIPNEQRVEPADQGDNF</sequence>
<name>A0A173RG20_9FIRM</name>
<dbReference type="EMBL" id="CYXX01000002">
    <property type="protein sequence ID" value="CUM76842.1"/>
    <property type="molecule type" value="Genomic_DNA"/>
</dbReference>
<dbReference type="Proteomes" id="UP000095453">
    <property type="component" value="Unassembled WGS sequence"/>
</dbReference>
<evidence type="ECO:0000313" key="2">
    <source>
        <dbReference type="EMBL" id="CUM76842.1"/>
    </source>
</evidence>
<reference evidence="2 3" key="1">
    <citation type="submission" date="2015-09" db="EMBL/GenBank/DDBJ databases">
        <authorList>
            <consortium name="Pathogen Informatics"/>
        </authorList>
    </citation>
    <scope>NUCLEOTIDE SEQUENCE [LARGE SCALE GENOMIC DNA]</scope>
    <source>
        <strain evidence="2 3">2789STDY5608887</strain>
    </source>
</reference>